<gene>
    <name evidence="3" type="ORF">FAM09_01080</name>
</gene>
<keyword evidence="1" id="KW-0175">Coiled coil</keyword>
<accession>A0A4S8HYD0</accession>
<evidence type="ECO:0000313" key="3">
    <source>
        <dbReference type="EMBL" id="THU40737.1"/>
    </source>
</evidence>
<feature type="signal peptide" evidence="2">
    <location>
        <begin position="1"/>
        <end position="21"/>
    </location>
</feature>
<dbReference type="RefSeq" id="WP_136575229.1">
    <property type="nucleotide sequence ID" value="NZ_STFF01000001.1"/>
</dbReference>
<dbReference type="OrthoDB" id="679527at2"/>
<name>A0A4S8HYD0_9BACT</name>
<protein>
    <recommendedName>
        <fullName evidence="5">DUF4890 domain-containing protein</fullName>
    </recommendedName>
</protein>
<keyword evidence="4" id="KW-1185">Reference proteome</keyword>
<organism evidence="3 4">
    <name type="scientific">Niastella caeni</name>
    <dbReference type="NCBI Taxonomy" id="2569763"/>
    <lineage>
        <taxon>Bacteria</taxon>
        <taxon>Pseudomonadati</taxon>
        <taxon>Bacteroidota</taxon>
        <taxon>Chitinophagia</taxon>
        <taxon>Chitinophagales</taxon>
        <taxon>Chitinophagaceae</taxon>
        <taxon>Niastella</taxon>
    </lineage>
</organism>
<proteinExistence type="predicted"/>
<feature type="coiled-coil region" evidence="1">
    <location>
        <begin position="28"/>
        <end position="55"/>
    </location>
</feature>
<dbReference type="Proteomes" id="UP000306918">
    <property type="component" value="Unassembled WGS sequence"/>
</dbReference>
<dbReference type="AlphaFoldDB" id="A0A4S8HYD0"/>
<dbReference type="EMBL" id="STFF01000001">
    <property type="protein sequence ID" value="THU40737.1"/>
    <property type="molecule type" value="Genomic_DNA"/>
</dbReference>
<feature type="chain" id="PRO_5020961995" description="DUF4890 domain-containing protein" evidence="2">
    <location>
        <begin position="22"/>
        <end position="97"/>
    </location>
</feature>
<sequence length="97" mass="11658">MKWVQLLLLVMLIGMGTTATAQQRLVNNQEMRQRMSELQLTLEQKRRLAELIRRERMQYYLNQKALNEILTEKQKAILLNWRSKRDGLKCDSIIKKR</sequence>
<evidence type="ECO:0000256" key="2">
    <source>
        <dbReference type="SAM" id="SignalP"/>
    </source>
</evidence>
<evidence type="ECO:0008006" key="5">
    <source>
        <dbReference type="Google" id="ProtNLM"/>
    </source>
</evidence>
<evidence type="ECO:0000256" key="1">
    <source>
        <dbReference type="SAM" id="Coils"/>
    </source>
</evidence>
<keyword evidence="2" id="KW-0732">Signal</keyword>
<evidence type="ECO:0000313" key="4">
    <source>
        <dbReference type="Proteomes" id="UP000306918"/>
    </source>
</evidence>
<comment type="caution">
    <text evidence="3">The sequence shown here is derived from an EMBL/GenBank/DDBJ whole genome shotgun (WGS) entry which is preliminary data.</text>
</comment>
<reference evidence="3 4" key="1">
    <citation type="submission" date="2019-04" db="EMBL/GenBank/DDBJ databases">
        <title>Niastella caeni sp. nov., isolated from activated sludge.</title>
        <authorList>
            <person name="Sheng M."/>
        </authorList>
    </citation>
    <scope>NUCLEOTIDE SEQUENCE [LARGE SCALE GENOMIC DNA]</scope>
    <source>
        <strain evidence="3 4">HX-2-15</strain>
    </source>
</reference>